<evidence type="ECO:0000259" key="3">
    <source>
        <dbReference type="SMART" id="SM00672"/>
    </source>
</evidence>
<name>A0A150GWV5_GONPE</name>
<reference evidence="5" key="1">
    <citation type="journal article" date="2016" name="Nat. Commun.">
        <title>The Gonium pectorale genome demonstrates co-option of cell cycle regulation during the evolution of multicellularity.</title>
        <authorList>
            <person name="Hanschen E.R."/>
            <person name="Marriage T.N."/>
            <person name="Ferris P.J."/>
            <person name="Hamaji T."/>
            <person name="Toyoda A."/>
            <person name="Fujiyama A."/>
            <person name="Neme R."/>
            <person name="Noguchi H."/>
            <person name="Minakuchi Y."/>
            <person name="Suzuki M."/>
            <person name="Kawai-Toyooka H."/>
            <person name="Smith D.R."/>
            <person name="Sparks H."/>
            <person name="Anderson J."/>
            <person name="Bakaric R."/>
            <person name="Luria V."/>
            <person name="Karger A."/>
            <person name="Kirschner M.W."/>
            <person name="Durand P.M."/>
            <person name="Michod R.E."/>
            <person name="Nozaki H."/>
            <person name="Olson B.J."/>
        </authorList>
    </citation>
    <scope>NUCLEOTIDE SEQUENCE [LARGE SCALE GENOMIC DNA]</scope>
    <source>
        <strain evidence="5">NIES-2863</strain>
    </source>
</reference>
<evidence type="ECO:0000313" key="5">
    <source>
        <dbReference type="Proteomes" id="UP000075714"/>
    </source>
</evidence>
<organism evidence="4 5">
    <name type="scientific">Gonium pectorale</name>
    <name type="common">Green alga</name>
    <dbReference type="NCBI Taxonomy" id="33097"/>
    <lineage>
        <taxon>Eukaryota</taxon>
        <taxon>Viridiplantae</taxon>
        <taxon>Chlorophyta</taxon>
        <taxon>core chlorophytes</taxon>
        <taxon>Chlorophyceae</taxon>
        <taxon>CS clade</taxon>
        <taxon>Chlamydomonadales</taxon>
        <taxon>Volvocaceae</taxon>
        <taxon>Gonium</taxon>
    </lineage>
</organism>
<dbReference type="PANTHER" id="PTHR12203:SF35">
    <property type="entry name" value="PROTEIN O-GLUCOSYLTRANSFERASE 1"/>
    <property type="match status" value="1"/>
</dbReference>
<dbReference type="Proteomes" id="UP000075714">
    <property type="component" value="Unassembled WGS sequence"/>
</dbReference>
<feature type="domain" description="Glycosyl transferase CAP10" evidence="3">
    <location>
        <begin position="60"/>
        <end position="308"/>
    </location>
</feature>
<proteinExistence type="inferred from homology"/>
<evidence type="ECO:0000256" key="2">
    <source>
        <dbReference type="ARBA" id="ARBA00022679"/>
    </source>
</evidence>
<keyword evidence="2" id="KW-0808">Transferase</keyword>
<dbReference type="PANTHER" id="PTHR12203">
    <property type="entry name" value="KDEL LYS-ASP-GLU-LEU CONTAINING - RELATED"/>
    <property type="match status" value="1"/>
</dbReference>
<evidence type="ECO:0000313" key="4">
    <source>
        <dbReference type="EMBL" id="KXZ54158.1"/>
    </source>
</evidence>
<dbReference type="SMART" id="SM00672">
    <property type="entry name" value="CAP10"/>
    <property type="match status" value="1"/>
</dbReference>
<comment type="similarity">
    <text evidence="1">Belongs to the glycosyltransferase 90 family.</text>
</comment>
<evidence type="ECO:0000256" key="1">
    <source>
        <dbReference type="ARBA" id="ARBA00010118"/>
    </source>
</evidence>
<protein>
    <recommendedName>
        <fullName evidence="3">Glycosyl transferase CAP10 domain-containing protein</fullName>
    </recommendedName>
</protein>
<dbReference type="GO" id="GO:0016740">
    <property type="term" value="F:transferase activity"/>
    <property type="evidence" value="ECO:0007669"/>
    <property type="project" value="UniProtKB-KW"/>
</dbReference>
<dbReference type="EMBL" id="LSYV01000006">
    <property type="protein sequence ID" value="KXZ54158.1"/>
    <property type="molecule type" value="Genomic_DNA"/>
</dbReference>
<dbReference type="InterPro" id="IPR006598">
    <property type="entry name" value="CAP10"/>
</dbReference>
<dbReference type="Pfam" id="PF05686">
    <property type="entry name" value="Glyco_transf_90"/>
    <property type="match status" value="1"/>
</dbReference>
<dbReference type="OrthoDB" id="202415at2759"/>
<comment type="caution">
    <text evidence="4">The sequence shown here is derived from an EMBL/GenBank/DDBJ whole genome shotgun (WGS) entry which is preliminary data.</text>
</comment>
<dbReference type="AlphaFoldDB" id="A0A150GWV5"/>
<accession>A0A150GWV5</accession>
<keyword evidence="5" id="KW-1185">Reference proteome</keyword>
<gene>
    <name evidence="4" type="ORF">GPECTOR_5g256</name>
</gene>
<sequence length="348" mass="39455">MLANFRKFPFRSKGAGIAFKDGQPYLITDPAAINTTGHHRRLIVAHFALFSAMAATFGPAIPDVEFLFGTADQPTALLASYSNGTDPNRLPLVLRFCRSAYSHADVLVPDIHFFIRNFTGKLLSAAATFNATWPWEKKTNKLFGRFSPYPREVSKYAPELYRRGFEGKDICRDANPSMLFCDVRKHFMHEWARGARKVGLPVDVAQQPKRDMLYHASHKLLLHLDGQSCSSRLEQLLVLGSAVVKEESGGRGWAEARRAIRWAERHDSQAAAIGAAAQAVALRYLHKRALMCYWLRLLQEMAAIQRYKPGPEAGERNYTIWMPVSKFMQDEGMAELVLRKMTDMEFWD</sequence>
<dbReference type="InterPro" id="IPR051091">
    <property type="entry name" value="O-Glucosyltr/Glycosyltrsf_90"/>
</dbReference>